<sequence>MMAGLQSKREIDVSPDAEQDYGGNNVGDGLLVLSRGKQMGGGRHKREEREDDRWRTNAWCSERVKSPEPRVKR</sequence>
<dbReference type="Proteomes" id="UP001054945">
    <property type="component" value="Unassembled WGS sequence"/>
</dbReference>
<comment type="caution">
    <text evidence="2">The sequence shown here is derived from an EMBL/GenBank/DDBJ whole genome shotgun (WGS) entry which is preliminary data.</text>
</comment>
<accession>A0AAV4NAM2</accession>
<keyword evidence="3" id="KW-1185">Reference proteome</keyword>
<evidence type="ECO:0000313" key="2">
    <source>
        <dbReference type="EMBL" id="GIX80577.1"/>
    </source>
</evidence>
<protein>
    <submittedName>
        <fullName evidence="2">Uncharacterized protein</fullName>
    </submittedName>
</protein>
<reference evidence="2 3" key="1">
    <citation type="submission" date="2021-06" db="EMBL/GenBank/DDBJ databases">
        <title>Caerostris extrusa draft genome.</title>
        <authorList>
            <person name="Kono N."/>
            <person name="Arakawa K."/>
        </authorList>
    </citation>
    <scope>NUCLEOTIDE SEQUENCE [LARGE SCALE GENOMIC DNA]</scope>
</reference>
<evidence type="ECO:0000313" key="3">
    <source>
        <dbReference type="Proteomes" id="UP001054945"/>
    </source>
</evidence>
<feature type="compositionally biased region" description="Basic and acidic residues" evidence="1">
    <location>
        <begin position="45"/>
        <end position="54"/>
    </location>
</feature>
<organism evidence="2 3">
    <name type="scientific">Caerostris extrusa</name>
    <name type="common">Bark spider</name>
    <name type="synonym">Caerostris bankana</name>
    <dbReference type="NCBI Taxonomy" id="172846"/>
    <lineage>
        <taxon>Eukaryota</taxon>
        <taxon>Metazoa</taxon>
        <taxon>Ecdysozoa</taxon>
        <taxon>Arthropoda</taxon>
        <taxon>Chelicerata</taxon>
        <taxon>Arachnida</taxon>
        <taxon>Araneae</taxon>
        <taxon>Araneomorphae</taxon>
        <taxon>Entelegynae</taxon>
        <taxon>Araneoidea</taxon>
        <taxon>Araneidae</taxon>
        <taxon>Caerostris</taxon>
    </lineage>
</organism>
<feature type="region of interest" description="Disordered" evidence="1">
    <location>
        <begin position="1"/>
        <end position="54"/>
    </location>
</feature>
<gene>
    <name evidence="2" type="ORF">CEXT_540921</name>
</gene>
<dbReference type="EMBL" id="BPLR01003047">
    <property type="protein sequence ID" value="GIX80577.1"/>
    <property type="molecule type" value="Genomic_DNA"/>
</dbReference>
<dbReference type="AlphaFoldDB" id="A0AAV4NAM2"/>
<evidence type="ECO:0000256" key="1">
    <source>
        <dbReference type="SAM" id="MobiDB-lite"/>
    </source>
</evidence>
<name>A0AAV4NAM2_CAEEX</name>
<proteinExistence type="predicted"/>